<dbReference type="PANTHER" id="PTHR31859">
    <property type="entry name" value="TETRATRICOPEPTIDE REPEAT PROTEIN 39 FAMILY MEMBER"/>
    <property type="match status" value="1"/>
</dbReference>
<keyword evidence="2" id="KW-1185">Reference proteome</keyword>
<dbReference type="GO" id="GO:0005634">
    <property type="term" value="C:nucleus"/>
    <property type="evidence" value="ECO:0007669"/>
    <property type="project" value="TreeGrafter"/>
</dbReference>
<organism evidence="1 2">
    <name type="scientific">Thelephora terrestris</name>
    <dbReference type="NCBI Taxonomy" id="56493"/>
    <lineage>
        <taxon>Eukaryota</taxon>
        <taxon>Fungi</taxon>
        <taxon>Dikarya</taxon>
        <taxon>Basidiomycota</taxon>
        <taxon>Agaricomycotina</taxon>
        <taxon>Agaricomycetes</taxon>
        <taxon>Thelephorales</taxon>
        <taxon>Thelephoraceae</taxon>
        <taxon>Thelephora</taxon>
    </lineage>
</organism>
<sequence>MGKNSTPASTATTHVIPRPPADIVYPKGPYNSEVDALRDIGGLRYALNLFLASHMIEAENFCTEMDPSKERLYYATGFGLIQCVKALMSYEDEDLLQALSYAKHGNAIASQHRKQSAYLPTRLIGRVFKSLNTSGVGWYKSMTPMERHAELVYAESLYEKAILGIVYSGDWLAFIKEALNLKTIIGIYRELGEFIEAMDAEARARGEPEDLSIDADFRSGVYLGVGCTHLILSMMPGKILAIVELFGYKGDRMTALAYLNKCGGWSPDSNEPSVSQEQEGIRRSISDMCLLIFHLVLSGFTFNGVDINMAQKVLDWNLKRFPNGVFFLFAQGRMSMVRSQPAKAIEYYRRAADAQQQYRNLHLISFWEIATANLALWDIEQSLECWVTLKAEATWSKATYAFGMAICTLHLHGDEKEEELRKMFAEVPKLRQRIAGKSIPIEKFVARRAEKFREQGGRLSLAALELAYLFSGITHAPRDVLVNKMLPQARAELSKLKACQDNPEAWGGGMGYWDDYCLCRFLEGVCERYLAYPDPDAVIEDGEEKSWLDAEKRAKAAFDAVLSNGANIQGDHHLIFHTHYEYGRLLACQGDVDGALKHFEYVSAGKSPESNPAGWRGKYSLESALNLKTHAAIEALALGRRL</sequence>
<dbReference type="GO" id="GO:0005829">
    <property type="term" value="C:cytosol"/>
    <property type="evidence" value="ECO:0007669"/>
    <property type="project" value="TreeGrafter"/>
</dbReference>
<protein>
    <submittedName>
        <fullName evidence="1">Uncharacterized protein</fullName>
    </submittedName>
</protein>
<dbReference type="EMBL" id="WIUZ02000012">
    <property type="protein sequence ID" value="KAF9782298.1"/>
    <property type="molecule type" value="Genomic_DNA"/>
</dbReference>
<evidence type="ECO:0000313" key="2">
    <source>
        <dbReference type="Proteomes" id="UP000736335"/>
    </source>
</evidence>
<reference evidence="1" key="1">
    <citation type="journal article" date="2020" name="Nat. Commun.">
        <title>Large-scale genome sequencing of mycorrhizal fungi provides insights into the early evolution of symbiotic traits.</title>
        <authorList>
            <person name="Miyauchi S."/>
            <person name="Kiss E."/>
            <person name="Kuo A."/>
            <person name="Drula E."/>
            <person name="Kohler A."/>
            <person name="Sanchez-Garcia M."/>
            <person name="Morin E."/>
            <person name="Andreopoulos B."/>
            <person name="Barry K.W."/>
            <person name="Bonito G."/>
            <person name="Buee M."/>
            <person name="Carver A."/>
            <person name="Chen C."/>
            <person name="Cichocki N."/>
            <person name="Clum A."/>
            <person name="Culley D."/>
            <person name="Crous P.W."/>
            <person name="Fauchery L."/>
            <person name="Girlanda M."/>
            <person name="Hayes R.D."/>
            <person name="Keri Z."/>
            <person name="LaButti K."/>
            <person name="Lipzen A."/>
            <person name="Lombard V."/>
            <person name="Magnuson J."/>
            <person name="Maillard F."/>
            <person name="Murat C."/>
            <person name="Nolan M."/>
            <person name="Ohm R.A."/>
            <person name="Pangilinan J."/>
            <person name="Pereira M.F."/>
            <person name="Perotto S."/>
            <person name="Peter M."/>
            <person name="Pfister S."/>
            <person name="Riley R."/>
            <person name="Sitrit Y."/>
            <person name="Stielow J.B."/>
            <person name="Szollosi G."/>
            <person name="Zifcakova L."/>
            <person name="Stursova M."/>
            <person name="Spatafora J.W."/>
            <person name="Tedersoo L."/>
            <person name="Vaario L.M."/>
            <person name="Yamada A."/>
            <person name="Yan M."/>
            <person name="Wang P."/>
            <person name="Xu J."/>
            <person name="Bruns T."/>
            <person name="Baldrian P."/>
            <person name="Vilgalys R."/>
            <person name="Dunand C."/>
            <person name="Henrissat B."/>
            <person name="Grigoriev I.V."/>
            <person name="Hibbett D."/>
            <person name="Nagy L.G."/>
            <person name="Martin F.M."/>
        </authorList>
    </citation>
    <scope>NUCLEOTIDE SEQUENCE</scope>
    <source>
        <strain evidence="1">UH-Tt-Lm1</strain>
    </source>
</reference>
<evidence type="ECO:0000313" key="1">
    <source>
        <dbReference type="EMBL" id="KAF9782298.1"/>
    </source>
</evidence>
<dbReference type="AlphaFoldDB" id="A0A9P6H987"/>
<dbReference type="InterPro" id="IPR019412">
    <property type="entry name" value="IML2/TPR_39"/>
</dbReference>
<reference evidence="1" key="2">
    <citation type="submission" date="2020-11" db="EMBL/GenBank/DDBJ databases">
        <authorList>
            <consortium name="DOE Joint Genome Institute"/>
            <person name="Kuo A."/>
            <person name="Miyauchi S."/>
            <person name="Kiss E."/>
            <person name="Drula E."/>
            <person name="Kohler A."/>
            <person name="Sanchez-Garcia M."/>
            <person name="Andreopoulos B."/>
            <person name="Barry K.W."/>
            <person name="Bonito G."/>
            <person name="Buee M."/>
            <person name="Carver A."/>
            <person name="Chen C."/>
            <person name="Cichocki N."/>
            <person name="Clum A."/>
            <person name="Culley D."/>
            <person name="Crous P.W."/>
            <person name="Fauchery L."/>
            <person name="Girlanda M."/>
            <person name="Hayes R."/>
            <person name="Keri Z."/>
            <person name="Labutti K."/>
            <person name="Lipzen A."/>
            <person name="Lombard V."/>
            <person name="Magnuson J."/>
            <person name="Maillard F."/>
            <person name="Morin E."/>
            <person name="Murat C."/>
            <person name="Nolan M."/>
            <person name="Ohm R."/>
            <person name="Pangilinan J."/>
            <person name="Pereira M."/>
            <person name="Perotto S."/>
            <person name="Peter M."/>
            <person name="Riley R."/>
            <person name="Sitrit Y."/>
            <person name="Stielow B."/>
            <person name="Szollosi G."/>
            <person name="Zifcakova L."/>
            <person name="Stursova M."/>
            <person name="Spatafora J.W."/>
            <person name="Tedersoo L."/>
            <person name="Vaario L.-M."/>
            <person name="Yamada A."/>
            <person name="Yan M."/>
            <person name="Wang P."/>
            <person name="Xu J."/>
            <person name="Bruns T."/>
            <person name="Baldrian P."/>
            <person name="Vilgalys R."/>
            <person name="Henrissat B."/>
            <person name="Grigoriev I.V."/>
            <person name="Hibbett D."/>
            <person name="Nagy L.G."/>
            <person name="Martin F.M."/>
        </authorList>
    </citation>
    <scope>NUCLEOTIDE SEQUENCE</scope>
    <source>
        <strain evidence="1">UH-Tt-Lm1</strain>
    </source>
</reference>
<name>A0A9P6H987_9AGAM</name>
<dbReference type="SUPFAM" id="SSF48452">
    <property type="entry name" value="TPR-like"/>
    <property type="match status" value="1"/>
</dbReference>
<dbReference type="Pfam" id="PF10300">
    <property type="entry name" value="Iml2-TPR_39"/>
    <property type="match status" value="1"/>
</dbReference>
<accession>A0A9P6H987</accession>
<dbReference type="InterPro" id="IPR011990">
    <property type="entry name" value="TPR-like_helical_dom_sf"/>
</dbReference>
<dbReference type="PANTHER" id="PTHR31859:SF1">
    <property type="entry name" value="TETRATRICOPEPTIDE REPEAT PROTEIN 39C"/>
    <property type="match status" value="1"/>
</dbReference>
<dbReference type="GO" id="GO:0005741">
    <property type="term" value="C:mitochondrial outer membrane"/>
    <property type="evidence" value="ECO:0007669"/>
    <property type="project" value="TreeGrafter"/>
</dbReference>
<comment type="caution">
    <text evidence="1">The sequence shown here is derived from an EMBL/GenBank/DDBJ whole genome shotgun (WGS) entry which is preliminary data.</text>
</comment>
<proteinExistence type="predicted"/>
<dbReference type="OrthoDB" id="43460at2759"/>
<gene>
    <name evidence="1" type="ORF">BJ322DRAFT_1075390</name>
</gene>
<dbReference type="Proteomes" id="UP000736335">
    <property type="component" value="Unassembled WGS sequence"/>
</dbReference>